<dbReference type="PANTHER" id="PTHR23257">
    <property type="entry name" value="SERINE-THREONINE PROTEIN KINASE"/>
    <property type="match status" value="1"/>
</dbReference>
<keyword evidence="4" id="KW-1185">Reference proteome</keyword>
<dbReference type="InterPro" id="IPR050167">
    <property type="entry name" value="Ser_Thr_protein_kinase"/>
</dbReference>
<feature type="domain" description="Protein kinase" evidence="2">
    <location>
        <begin position="21"/>
        <end position="306"/>
    </location>
</feature>
<comment type="caution">
    <text evidence="3">The sequence shown here is derived from an EMBL/GenBank/DDBJ whole genome shotgun (WGS) entry which is preliminary data.</text>
</comment>
<dbReference type="Proteomes" id="UP000022910">
    <property type="component" value="Unassembled WGS sequence"/>
</dbReference>
<gene>
    <name evidence="3" type="ORF">RirG_235220</name>
</gene>
<feature type="region of interest" description="Disordered" evidence="1">
    <location>
        <begin position="337"/>
        <end position="375"/>
    </location>
</feature>
<sequence>MQLKLHVKDNSVIEWVPYDQFGRFKEIGKGGFATVYSAKWKDGPLYRVNKWDDPRYFDGKWKRLASANVALKCLDNCKNISEKFLNGVKTYSKARRGTKVLSIYGITQKPDTKEYVMVLEYADHGNIFNWISKHNKGFDWSLKLFKLTYIISGLQEIHKKKKVHRDFHTGNILYKNNRSITLDIRISDMGLCGEVGNIDENNVYGVLPYVAPEVLRGKPYTQAADIYSFGMIMYFIATIRQPFQDCAHDQYLALDICKENKRPEINELEAPKCYIDLMKSCWDPDPKNRPSANRVRKLIKLFHDSYMADKSAEIKQQFEEAEKHRKAKLPTKSEIKTIRKFRRQKKGQKRRKEESSSFDERDESNKIDEYDENDQSYTHPQAIYTSRLLKYSVMSEGLDLAI</sequence>
<dbReference type="Pfam" id="PF07714">
    <property type="entry name" value="PK_Tyr_Ser-Thr"/>
    <property type="match status" value="1"/>
</dbReference>
<dbReference type="GO" id="GO:0005737">
    <property type="term" value="C:cytoplasm"/>
    <property type="evidence" value="ECO:0007669"/>
    <property type="project" value="TreeGrafter"/>
</dbReference>
<dbReference type="PROSITE" id="PS50011">
    <property type="entry name" value="PROTEIN_KINASE_DOM"/>
    <property type="match status" value="1"/>
</dbReference>
<dbReference type="GO" id="GO:0005524">
    <property type="term" value="F:ATP binding"/>
    <property type="evidence" value="ECO:0007669"/>
    <property type="project" value="InterPro"/>
</dbReference>
<protein>
    <submittedName>
        <fullName evidence="3">Rad53p</fullName>
    </submittedName>
</protein>
<dbReference type="OrthoDB" id="2421406at2759"/>
<dbReference type="GO" id="GO:0007165">
    <property type="term" value="P:signal transduction"/>
    <property type="evidence" value="ECO:0007669"/>
    <property type="project" value="TreeGrafter"/>
</dbReference>
<evidence type="ECO:0000313" key="3">
    <source>
        <dbReference type="EMBL" id="EXX54366.1"/>
    </source>
</evidence>
<dbReference type="InterPro" id="IPR001245">
    <property type="entry name" value="Ser-Thr/Tyr_kinase_cat_dom"/>
</dbReference>
<evidence type="ECO:0000313" key="4">
    <source>
        <dbReference type="Proteomes" id="UP000022910"/>
    </source>
</evidence>
<proteinExistence type="predicted"/>
<dbReference type="PRINTS" id="PR00109">
    <property type="entry name" value="TYRKINASE"/>
</dbReference>
<accession>A0A015K4L6</accession>
<dbReference type="AlphaFoldDB" id="A0A015K4L6"/>
<dbReference type="GO" id="GO:0004672">
    <property type="term" value="F:protein kinase activity"/>
    <property type="evidence" value="ECO:0007669"/>
    <property type="project" value="InterPro"/>
</dbReference>
<evidence type="ECO:0000256" key="1">
    <source>
        <dbReference type="SAM" id="MobiDB-lite"/>
    </source>
</evidence>
<reference evidence="3 4" key="1">
    <citation type="submission" date="2014-02" db="EMBL/GenBank/DDBJ databases">
        <title>Single nucleus genome sequencing reveals high similarity among nuclei of an endomycorrhizal fungus.</title>
        <authorList>
            <person name="Lin K."/>
            <person name="Geurts R."/>
            <person name="Zhang Z."/>
            <person name="Limpens E."/>
            <person name="Saunders D.G."/>
            <person name="Mu D."/>
            <person name="Pang E."/>
            <person name="Cao H."/>
            <person name="Cha H."/>
            <person name="Lin T."/>
            <person name="Zhou Q."/>
            <person name="Shang Y."/>
            <person name="Li Y."/>
            <person name="Ivanov S."/>
            <person name="Sharma T."/>
            <person name="Velzen R.V."/>
            <person name="Ruijter N.D."/>
            <person name="Aanen D.K."/>
            <person name="Win J."/>
            <person name="Kamoun S."/>
            <person name="Bisseling T."/>
            <person name="Huang S."/>
        </authorList>
    </citation>
    <scope>NUCLEOTIDE SEQUENCE [LARGE SCALE GENOMIC DNA]</scope>
    <source>
        <strain evidence="4">DAOM197198w</strain>
    </source>
</reference>
<dbReference type="Gene3D" id="1.10.510.10">
    <property type="entry name" value="Transferase(Phosphotransferase) domain 1"/>
    <property type="match status" value="1"/>
</dbReference>
<dbReference type="SUPFAM" id="SSF56112">
    <property type="entry name" value="Protein kinase-like (PK-like)"/>
    <property type="match status" value="1"/>
</dbReference>
<name>A0A015K4L6_RHIIW</name>
<feature type="compositionally biased region" description="Basic and acidic residues" evidence="1">
    <location>
        <begin position="351"/>
        <end position="368"/>
    </location>
</feature>
<dbReference type="InterPro" id="IPR000719">
    <property type="entry name" value="Prot_kinase_dom"/>
</dbReference>
<evidence type="ECO:0000259" key="2">
    <source>
        <dbReference type="PROSITE" id="PS50011"/>
    </source>
</evidence>
<dbReference type="HOGENOM" id="CLU_000288_7_34_1"/>
<dbReference type="PANTHER" id="PTHR23257:SF963">
    <property type="entry name" value="AT08303P"/>
    <property type="match status" value="1"/>
</dbReference>
<dbReference type="InterPro" id="IPR011009">
    <property type="entry name" value="Kinase-like_dom_sf"/>
</dbReference>
<dbReference type="EMBL" id="JEMT01028492">
    <property type="protein sequence ID" value="EXX54366.1"/>
    <property type="molecule type" value="Genomic_DNA"/>
</dbReference>
<organism evidence="3 4">
    <name type="scientific">Rhizophagus irregularis (strain DAOM 197198w)</name>
    <name type="common">Glomus intraradices</name>
    <dbReference type="NCBI Taxonomy" id="1432141"/>
    <lineage>
        <taxon>Eukaryota</taxon>
        <taxon>Fungi</taxon>
        <taxon>Fungi incertae sedis</taxon>
        <taxon>Mucoromycota</taxon>
        <taxon>Glomeromycotina</taxon>
        <taxon>Glomeromycetes</taxon>
        <taxon>Glomerales</taxon>
        <taxon>Glomeraceae</taxon>
        <taxon>Rhizophagus</taxon>
    </lineage>
</organism>
<feature type="compositionally biased region" description="Basic residues" evidence="1">
    <location>
        <begin position="338"/>
        <end position="350"/>
    </location>
</feature>